<sequence length="468" mass="50964">MTYPKKLDIGLVLLPGYQWLDAAGPVDYLNNHSSAIVNGISFLPESMKEKAPVINWHYIASDLTPIQSTSGPLQLPSCTFADCPPLDCIFVPGPRDIFTLPNGFAEFLKARLEDPKLFALLLVCTASLCVAATGILDGKEVASNKFVLRDLAAEGTLEKGYFKKVKWVGDKRFTVDGKVWSSAGITAGLDLAAEFARVYVAKELVDMAQEMSEYRPNPAQPDPFAYMLDGTMSSQEPPRVLNLGLVLIPGYQWLDGAGPVDYLNNHSHALASLLSTLPRSTYDKAPIMKWHYISSDMTPIQATSGPLQLPSCTYADCPPLDCIFIPGPTDLLSTPKGFTEFIKARLEDPKLIALLMICTASFLVASTGILEGRAVASNKLALRDLAAAGLLESNEHFKKVKWVTDKRFTVDGKLWSSAGITAGLDLAAEFARVHFAKEVGIMAQEISEYKPNPADPDPFAYILEGVKV</sequence>
<dbReference type="Pfam" id="PF01965">
    <property type="entry name" value="DJ-1_PfpI"/>
    <property type="match status" value="2"/>
</dbReference>
<proteinExistence type="predicted"/>
<comment type="caution">
    <text evidence="2">The sequence shown here is derived from an EMBL/GenBank/DDBJ whole genome shotgun (WGS) entry which is preliminary data.</text>
</comment>
<accession>A0A8H7XY36</accession>
<feature type="domain" description="DJ-1/PfpI" evidence="1">
    <location>
        <begin position="289"/>
        <end position="431"/>
    </location>
</feature>
<protein>
    <recommendedName>
        <fullName evidence="1">DJ-1/PfpI domain-containing protein</fullName>
    </recommendedName>
</protein>
<dbReference type="SUPFAM" id="SSF52317">
    <property type="entry name" value="Class I glutamine amidotransferase-like"/>
    <property type="match status" value="2"/>
</dbReference>
<gene>
    <name evidence="2" type="ORF">JR316_007915</name>
</gene>
<dbReference type="InterPro" id="IPR002818">
    <property type="entry name" value="DJ-1/PfpI"/>
</dbReference>
<evidence type="ECO:0000313" key="2">
    <source>
        <dbReference type="EMBL" id="KAG5167564.1"/>
    </source>
</evidence>
<reference evidence="2" key="1">
    <citation type="submission" date="2021-02" db="EMBL/GenBank/DDBJ databases">
        <title>Psilocybe cubensis genome.</title>
        <authorList>
            <person name="Mckernan K.J."/>
            <person name="Crawford S."/>
            <person name="Trippe A."/>
            <person name="Kane L.T."/>
            <person name="Mclaughlin S."/>
        </authorList>
    </citation>
    <scope>NUCLEOTIDE SEQUENCE [LARGE SCALE GENOMIC DNA]</scope>
    <source>
        <strain evidence="2">MGC-MH-2018</strain>
    </source>
</reference>
<name>A0A8H7XY36_PSICU</name>
<dbReference type="PANTHER" id="PTHR43130:SF7">
    <property type="entry name" value="DJ-1_PFPI DOMAIN-CONTAINING PROTEIN"/>
    <property type="match status" value="1"/>
</dbReference>
<dbReference type="EMBL" id="JAFIQS010000007">
    <property type="protein sequence ID" value="KAG5167564.1"/>
    <property type="molecule type" value="Genomic_DNA"/>
</dbReference>
<dbReference type="InterPro" id="IPR052158">
    <property type="entry name" value="INH-QAR"/>
</dbReference>
<dbReference type="InterPro" id="IPR029062">
    <property type="entry name" value="Class_I_gatase-like"/>
</dbReference>
<organism evidence="2">
    <name type="scientific">Psilocybe cubensis</name>
    <name type="common">Psychedelic mushroom</name>
    <name type="synonym">Stropharia cubensis</name>
    <dbReference type="NCBI Taxonomy" id="181762"/>
    <lineage>
        <taxon>Eukaryota</taxon>
        <taxon>Fungi</taxon>
        <taxon>Dikarya</taxon>
        <taxon>Basidiomycota</taxon>
        <taxon>Agaricomycotina</taxon>
        <taxon>Agaricomycetes</taxon>
        <taxon>Agaricomycetidae</taxon>
        <taxon>Agaricales</taxon>
        <taxon>Agaricineae</taxon>
        <taxon>Strophariaceae</taxon>
        <taxon>Psilocybe</taxon>
    </lineage>
</organism>
<feature type="domain" description="DJ-1/PfpI" evidence="1">
    <location>
        <begin position="54"/>
        <end position="196"/>
    </location>
</feature>
<dbReference type="OrthoDB" id="543156at2759"/>
<dbReference type="AlphaFoldDB" id="A0A8H7XY36"/>
<dbReference type="PANTHER" id="PTHR43130">
    <property type="entry name" value="ARAC-FAMILY TRANSCRIPTIONAL REGULATOR"/>
    <property type="match status" value="1"/>
</dbReference>
<evidence type="ECO:0000259" key="1">
    <source>
        <dbReference type="Pfam" id="PF01965"/>
    </source>
</evidence>
<dbReference type="Gene3D" id="3.40.50.880">
    <property type="match status" value="2"/>
</dbReference>